<dbReference type="CDD" id="cd10170">
    <property type="entry name" value="ASKHA_NBD_HSP70"/>
    <property type="match status" value="1"/>
</dbReference>
<protein>
    <recommendedName>
        <fullName evidence="6">Hsp70 family protein</fullName>
    </recommendedName>
</protein>
<dbReference type="SUPFAM" id="SSF50969">
    <property type="entry name" value="YVTN repeat-like/Quinoprotein amine dehydrogenase"/>
    <property type="match status" value="1"/>
</dbReference>
<dbReference type="SUPFAM" id="SSF53067">
    <property type="entry name" value="Actin-like ATPase domain"/>
    <property type="match status" value="2"/>
</dbReference>
<name>A0A841C216_9ACTN</name>
<keyword evidence="3" id="KW-0143">Chaperone</keyword>
<comment type="caution">
    <text evidence="4">The sequence shown here is derived from an EMBL/GenBank/DDBJ whole genome shotgun (WGS) entry which is preliminary data.</text>
</comment>
<evidence type="ECO:0000256" key="2">
    <source>
        <dbReference type="ARBA" id="ARBA00022840"/>
    </source>
</evidence>
<keyword evidence="2" id="KW-0067">ATP-binding</keyword>
<sequence>MAESTPAHQPTLIVDFGTHETSAVVATGPVVTPVLCPMTGAPRWPSAVFLDHETLLIGAAAQQRRDTRPRWYASGLRSSVDTGTPLPLGEGQVAGGELLARYLSVVRAEAERQHGERIERLAMTVPAGYGPLDPRREAMVAMAAEAGFPAAELVSDAVAALRDPLLRADPAEGAIVLVCDLGASWTVTLHRMHAEHPIQLAEDTCSGGQSLDSILLQDLAATLPDWVPAALSAPGDDGLRARFTAADFVRRLKHRLAADEQASDWLAAGVPPYSLDRAALDRFAEPSVRWLLASCRAMIARSGFTPGEVAGIALVGGAAKLPGVGKALRLEFGRPVWQPAEPELAVVRGAARWADRASGRRIAAVPPAWRLEPLAWTLPTGRARLVRWTVGPGESYPGGAVLAQVRSDDDRIFDLTAAREGIMAEHRVRPGSFLDSDVIAGMARSVKVISGDRPNKRVQLRVDGEWLLSPDRSVLVECPSTGAWVRTRSIATGAVLSELRPSYPGPEPEHGRVFVAPDGSLTLVAWDPQGRFFVWDIASGLLRSQFRAGAKPLTVLVNETMWRLISELDKVVHVGRYRRDVAMMWDLSTGAVVEEMVGEDLHRRFGGFADHSGADGFAAETRSPNGRLLAAARQSAGAVAVSLQEAETGQELFRADLSSARSVRTAFSADGQHLLACSSSDEGSCVDIWRV</sequence>
<dbReference type="Gene3D" id="2.130.10.10">
    <property type="entry name" value="YVTN repeat-like/Quinoprotein amine dehydrogenase"/>
    <property type="match status" value="1"/>
</dbReference>
<evidence type="ECO:0000256" key="1">
    <source>
        <dbReference type="ARBA" id="ARBA00022741"/>
    </source>
</evidence>
<dbReference type="GO" id="GO:0140662">
    <property type="term" value="F:ATP-dependent protein folding chaperone"/>
    <property type="evidence" value="ECO:0007669"/>
    <property type="project" value="InterPro"/>
</dbReference>
<keyword evidence="1" id="KW-0547">Nucleotide-binding</keyword>
<dbReference type="InterPro" id="IPR013126">
    <property type="entry name" value="Hsp_70_fam"/>
</dbReference>
<reference evidence="4 5" key="1">
    <citation type="submission" date="2020-08" db="EMBL/GenBank/DDBJ databases">
        <title>Sequencing the genomes of 1000 actinobacteria strains.</title>
        <authorList>
            <person name="Klenk H.-P."/>
        </authorList>
    </citation>
    <scope>NUCLEOTIDE SEQUENCE [LARGE SCALE GENOMIC DNA]</scope>
    <source>
        <strain evidence="4 5">DSM 45362</strain>
    </source>
</reference>
<dbReference type="InterPro" id="IPR011044">
    <property type="entry name" value="Quino_amine_DH_bsu"/>
</dbReference>
<dbReference type="EMBL" id="JACHMN010000003">
    <property type="protein sequence ID" value="MBB5873926.1"/>
    <property type="molecule type" value="Genomic_DNA"/>
</dbReference>
<dbReference type="PANTHER" id="PTHR42749">
    <property type="entry name" value="CELL SHAPE-DETERMINING PROTEIN MREB"/>
    <property type="match status" value="1"/>
</dbReference>
<dbReference type="Pfam" id="PF00012">
    <property type="entry name" value="HSP70"/>
    <property type="match status" value="1"/>
</dbReference>
<dbReference type="PANTHER" id="PTHR42749:SF1">
    <property type="entry name" value="CELL SHAPE-DETERMINING PROTEIN MREB"/>
    <property type="match status" value="1"/>
</dbReference>
<evidence type="ECO:0000313" key="5">
    <source>
        <dbReference type="Proteomes" id="UP000587527"/>
    </source>
</evidence>
<organism evidence="4 5">
    <name type="scientific">Allocatelliglobosispora scoriae</name>
    <dbReference type="NCBI Taxonomy" id="643052"/>
    <lineage>
        <taxon>Bacteria</taxon>
        <taxon>Bacillati</taxon>
        <taxon>Actinomycetota</taxon>
        <taxon>Actinomycetes</taxon>
        <taxon>Micromonosporales</taxon>
        <taxon>Micromonosporaceae</taxon>
        <taxon>Allocatelliglobosispora</taxon>
    </lineage>
</organism>
<dbReference type="GO" id="GO:0005524">
    <property type="term" value="F:ATP binding"/>
    <property type="evidence" value="ECO:0007669"/>
    <property type="project" value="UniProtKB-KW"/>
</dbReference>
<dbReference type="InterPro" id="IPR015943">
    <property type="entry name" value="WD40/YVTN_repeat-like_dom_sf"/>
</dbReference>
<keyword evidence="5" id="KW-1185">Reference proteome</keyword>
<dbReference type="Gene3D" id="3.90.640.10">
    <property type="entry name" value="Actin, Chain A, domain 4"/>
    <property type="match status" value="1"/>
</dbReference>
<dbReference type="Gene3D" id="3.30.420.40">
    <property type="match status" value="2"/>
</dbReference>
<evidence type="ECO:0000256" key="3">
    <source>
        <dbReference type="ARBA" id="ARBA00023186"/>
    </source>
</evidence>
<proteinExistence type="predicted"/>
<evidence type="ECO:0000313" key="4">
    <source>
        <dbReference type="EMBL" id="MBB5873926.1"/>
    </source>
</evidence>
<gene>
    <name evidence="4" type="ORF">F4553_007360</name>
</gene>
<evidence type="ECO:0008006" key="6">
    <source>
        <dbReference type="Google" id="ProtNLM"/>
    </source>
</evidence>
<dbReference type="Proteomes" id="UP000587527">
    <property type="component" value="Unassembled WGS sequence"/>
</dbReference>
<dbReference type="AlphaFoldDB" id="A0A841C216"/>
<dbReference type="InterPro" id="IPR043129">
    <property type="entry name" value="ATPase_NBD"/>
</dbReference>
<dbReference type="RefSeq" id="WP_184845616.1">
    <property type="nucleotide sequence ID" value="NZ_JACHMN010000003.1"/>
</dbReference>
<accession>A0A841C216</accession>